<sequence>MHKREPTEFDWKILSQMELDFGRTVFLRLISVAITDANTRVEKLEDAMTRNDLASVRTIAHQLSGILSQFGAKLAAEAAQSTCSAPNNETLRHAAVLLEASVRSVALLQRRFLDVG</sequence>
<dbReference type="GO" id="GO:0000160">
    <property type="term" value="P:phosphorelay signal transduction system"/>
    <property type="evidence" value="ECO:0007669"/>
    <property type="project" value="UniProtKB-KW"/>
</dbReference>
<dbReference type="InterPro" id="IPR036641">
    <property type="entry name" value="HPT_dom_sf"/>
</dbReference>
<dbReference type="Pfam" id="PF01627">
    <property type="entry name" value="Hpt"/>
    <property type="match status" value="1"/>
</dbReference>
<evidence type="ECO:0000313" key="4">
    <source>
        <dbReference type="Proteomes" id="UP001144323"/>
    </source>
</evidence>
<dbReference type="Proteomes" id="UP001144323">
    <property type="component" value="Unassembled WGS sequence"/>
</dbReference>
<protein>
    <recommendedName>
        <fullName evidence="2">HPt domain-containing protein</fullName>
    </recommendedName>
</protein>
<name>A0A9W6LU03_9HYPH</name>
<proteinExistence type="predicted"/>
<dbReference type="AlphaFoldDB" id="A0A9W6LU03"/>
<feature type="domain" description="HPt" evidence="2">
    <location>
        <begin position="29"/>
        <end position="84"/>
    </location>
</feature>
<accession>A0A9W6LU03</accession>
<keyword evidence="4" id="KW-1185">Reference proteome</keyword>
<evidence type="ECO:0000259" key="2">
    <source>
        <dbReference type="Pfam" id="PF01627"/>
    </source>
</evidence>
<comment type="caution">
    <text evidence="3">The sequence shown here is derived from an EMBL/GenBank/DDBJ whole genome shotgun (WGS) entry which is preliminary data.</text>
</comment>
<evidence type="ECO:0000313" key="3">
    <source>
        <dbReference type="EMBL" id="GLI94944.1"/>
    </source>
</evidence>
<dbReference type="GO" id="GO:0004672">
    <property type="term" value="F:protein kinase activity"/>
    <property type="evidence" value="ECO:0007669"/>
    <property type="project" value="UniProtKB-ARBA"/>
</dbReference>
<dbReference type="RefSeq" id="WP_281805247.1">
    <property type="nucleotide sequence ID" value="NZ_BSEC01000001.1"/>
</dbReference>
<dbReference type="SUPFAM" id="SSF47226">
    <property type="entry name" value="Histidine-containing phosphotransfer domain, HPT domain"/>
    <property type="match status" value="1"/>
</dbReference>
<dbReference type="Gene3D" id="1.20.120.160">
    <property type="entry name" value="HPT domain"/>
    <property type="match status" value="1"/>
</dbReference>
<keyword evidence="1" id="KW-0902">Two-component regulatory system</keyword>
<dbReference type="EMBL" id="BSEC01000001">
    <property type="protein sequence ID" value="GLI94944.1"/>
    <property type="molecule type" value="Genomic_DNA"/>
</dbReference>
<evidence type="ECO:0000256" key="1">
    <source>
        <dbReference type="ARBA" id="ARBA00023012"/>
    </source>
</evidence>
<reference evidence="3" key="1">
    <citation type="journal article" date="2023" name="Int. J. Syst. Evol. Microbiol.">
        <title>Methylocystis iwaonis sp. nov., a type II methane-oxidizing bacterium from surface soil of a rice paddy field in Japan, and emended description of the genus Methylocystis (ex Whittenbury et al. 1970) Bowman et al. 1993.</title>
        <authorList>
            <person name="Kaise H."/>
            <person name="Sawadogo J.B."/>
            <person name="Alam M.S."/>
            <person name="Ueno C."/>
            <person name="Dianou D."/>
            <person name="Shinjo R."/>
            <person name="Asakawa S."/>
        </authorList>
    </citation>
    <scope>NUCLEOTIDE SEQUENCE</scope>
    <source>
        <strain evidence="3">LMG27198</strain>
    </source>
</reference>
<organism evidence="3 4">
    <name type="scientific">Methylocystis echinoides</name>
    <dbReference type="NCBI Taxonomy" id="29468"/>
    <lineage>
        <taxon>Bacteria</taxon>
        <taxon>Pseudomonadati</taxon>
        <taxon>Pseudomonadota</taxon>
        <taxon>Alphaproteobacteria</taxon>
        <taxon>Hyphomicrobiales</taxon>
        <taxon>Methylocystaceae</taxon>
        <taxon>Methylocystis</taxon>
    </lineage>
</organism>
<dbReference type="InterPro" id="IPR008207">
    <property type="entry name" value="Sig_transdc_His_kin_Hpt_dom"/>
</dbReference>
<gene>
    <name evidence="3" type="ORF">LMG27198_39360</name>
</gene>